<comment type="caution">
    <text evidence="1">The sequence shown here is derived from an EMBL/GenBank/DDBJ whole genome shotgun (WGS) entry which is preliminary data.</text>
</comment>
<sequence>MTSPQSTPSPCLEYSNTSCPQDPPLVVPPSSFLLPMGFHRPQQQSAHLRRAHYFPPVSCTLPRSRTTDAPRAATCTRRRRHLLITLATGTVHHIPKTLHRSRAALGLPQPPSTRTLNSTSVTARIVGRPSTNALNLILQVLLQSIKAFFNLGVHPPLYPLPLLSRRPIIQSRQSHLFKFSVGSAMLPARDTATLDTLPSKLLDMPVTSNTSSTSAT</sequence>
<evidence type="ECO:0000313" key="1">
    <source>
        <dbReference type="EMBL" id="KAK6980812.1"/>
    </source>
</evidence>
<dbReference type="AlphaFoldDB" id="A0AAV9ZFK1"/>
<evidence type="ECO:0000313" key="2">
    <source>
        <dbReference type="Proteomes" id="UP001362999"/>
    </source>
</evidence>
<proteinExistence type="predicted"/>
<gene>
    <name evidence="1" type="ORF">R3P38DRAFT_3465693</name>
</gene>
<accession>A0AAV9ZFK1</accession>
<name>A0AAV9ZFK1_9AGAR</name>
<organism evidence="1 2">
    <name type="scientific">Favolaschia claudopus</name>
    <dbReference type="NCBI Taxonomy" id="2862362"/>
    <lineage>
        <taxon>Eukaryota</taxon>
        <taxon>Fungi</taxon>
        <taxon>Dikarya</taxon>
        <taxon>Basidiomycota</taxon>
        <taxon>Agaricomycotina</taxon>
        <taxon>Agaricomycetes</taxon>
        <taxon>Agaricomycetidae</taxon>
        <taxon>Agaricales</taxon>
        <taxon>Marasmiineae</taxon>
        <taxon>Mycenaceae</taxon>
        <taxon>Favolaschia</taxon>
    </lineage>
</organism>
<dbReference type="EMBL" id="JAWWNJ010000156">
    <property type="protein sequence ID" value="KAK6980812.1"/>
    <property type="molecule type" value="Genomic_DNA"/>
</dbReference>
<reference evidence="1 2" key="1">
    <citation type="journal article" date="2024" name="J Genomics">
        <title>Draft genome sequencing and assembly of Favolaschia claudopus CIRM-BRFM 2984 isolated from oak limbs.</title>
        <authorList>
            <person name="Navarro D."/>
            <person name="Drula E."/>
            <person name="Chaduli D."/>
            <person name="Cazenave R."/>
            <person name="Ahrendt S."/>
            <person name="Wang J."/>
            <person name="Lipzen A."/>
            <person name="Daum C."/>
            <person name="Barry K."/>
            <person name="Grigoriev I.V."/>
            <person name="Favel A."/>
            <person name="Rosso M.N."/>
            <person name="Martin F."/>
        </authorList>
    </citation>
    <scope>NUCLEOTIDE SEQUENCE [LARGE SCALE GENOMIC DNA]</scope>
    <source>
        <strain evidence="1 2">CIRM-BRFM 2984</strain>
    </source>
</reference>
<protein>
    <submittedName>
        <fullName evidence="1">Uncharacterized protein</fullName>
    </submittedName>
</protein>
<keyword evidence="2" id="KW-1185">Reference proteome</keyword>
<dbReference type="Proteomes" id="UP001362999">
    <property type="component" value="Unassembled WGS sequence"/>
</dbReference>